<reference evidence="2" key="1">
    <citation type="submission" date="2022-11" db="UniProtKB">
        <authorList>
            <consortium name="WormBaseParasite"/>
        </authorList>
    </citation>
    <scope>IDENTIFICATION</scope>
</reference>
<name>A0A915N627_MELJA</name>
<evidence type="ECO:0000313" key="1">
    <source>
        <dbReference type="Proteomes" id="UP000887561"/>
    </source>
</evidence>
<organism evidence="1 2">
    <name type="scientific">Meloidogyne javanica</name>
    <name type="common">Root-knot nematode worm</name>
    <dbReference type="NCBI Taxonomy" id="6303"/>
    <lineage>
        <taxon>Eukaryota</taxon>
        <taxon>Metazoa</taxon>
        <taxon>Ecdysozoa</taxon>
        <taxon>Nematoda</taxon>
        <taxon>Chromadorea</taxon>
        <taxon>Rhabditida</taxon>
        <taxon>Tylenchina</taxon>
        <taxon>Tylenchomorpha</taxon>
        <taxon>Tylenchoidea</taxon>
        <taxon>Meloidogynidae</taxon>
        <taxon>Meloidogyninae</taxon>
        <taxon>Meloidogyne</taxon>
        <taxon>Meloidogyne incognita group</taxon>
    </lineage>
</organism>
<dbReference type="AlphaFoldDB" id="A0A915N627"/>
<protein>
    <submittedName>
        <fullName evidence="2">Uncharacterized protein</fullName>
    </submittedName>
</protein>
<keyword evidence="1" id="KW-1185">Reference proteome</keyword>
<accession>A0A915N627</accession>
<dbReference type="WBParaSite" id="scaffold7445_cov235.g12034">
    <property type="protein sequence ID" value="scaffold7445_cov235.g12034"/>
    <property type="gene ID" value="scaffold7445_cov235.g12034"/>
</dbReference>
<dbReference type="Proteomes" id="UP000887561">
    <property type="component" value="Unplaced"/>
</dbReference>
<evidence type="ECO:0000313" key="2">
    <source>
        <dbReference type="WBParaSite" id="scaffold7445_cov235.g12034"/>
    </source>
</evidence>
<proteinExistence type="predicted"/>
<sequence>MADDEDFLSEMRGNAGRLSDCLIQVTLSQKIKPELKCEGSEQRIYLADIKIKFPIYGNRVLNGKGKFYDSQLTSRREYLSVDPFTGQRKLVTIVERPLPSGPLRAQSPTQLNSPETEQLIQNKKHLLASAYESRIVEIQPNLLEGLEVEQICGNFDVK</sequence>